<organism evidence="1">
    <name type="scientific">Little cherry virus 2</name>
    <dbReference type="NCBI Taxonomy" id="154339"/>
    <lineage>
        <taxon>Viruses</taxon>
        <taxon>Riboviria</taxon>
        <taxon>Orthornavirae</taxon>
        <taxon>Kitrinoviricota</taxon>
        <taxon>Alsuviricetes</taxon>
        <taxon>Martellivirales</taxon>
        <taxon>Closteroviridae</taxon>
        <taxon>Ampelovirus</taxon>
        <taxon>Ampelovirus nanoavii</taxon>
    </lineage>
</organism>
<accession>A0A7D0NNR4</accession>
<reference evidence="1" key="1">
    <citation type="submission" date="2019-07" db="EMBL/GenBank/DDBJ databases">
        <title>Development and validation of real time quantitative PCR assays for the detection of fruit tree viruses.</title>
        <authorList>
            <person name="Diaz-Lara A."/>
            <person name="Al Rwahnih M."/>
        </authorList>
    </citation>
    <scope>NUCLEOTIDE SEQUENCE</scope>
    <source>
        <strain evidence="1">FT185</strain>
    </source>
</reference>
<dbReference type="EMBL" id="MN131070">
    <property type="protein sequence ID" value="QEY10262.1"/>
    <property type="molecule type" value="Genomic_RNA"/>
</dbReference>
<name>A0A7D0NNR4_9CLOS</name>
<proteinExistence type="predicted"/>
<protein>
    <submittedName>
        <fullName evidence="1">p26</fullName>
    </submittedName>
</protein>
<evidence type="ECO:0000313" key="1">
    <source>
        <dbReference type="EMBL" id="QEY10262.1"/>
    </source>
</evidence>
<gene>
    <name evidence="1" type="primary">ORF9</name>
</gene>
<sequence>MSHIYLHCVSLLKSFNSLVTKMDTLFSLLRDLSYFMTLSSMAVWAVEIPKLTRKIRKLLPLSVQETNDILHILHHDATDENKNLKDLFLSDIAGKDISDLLEDDLDMLDDIARVSKAVASCYLFFYDCDVAKHKVAECHTISKIIKGIPYSLNTLTDAIRDSQSMEAVDGRVGIHFHIWNSIEAYVMGTMTRTEFIDIILDPLNYFWYKDSKCFSVLVGFNKYINK</sequence>